<dbReference type="SUPFAM" id="SSF159594">
    <property type="entry name" value="XCC0632-like"/>
    <property type="match status" value="1"/>
</dbReference>
<comment type="caution">
    <text evidence="2">The sequence shown here is derived from an EMBL/GenBank/DDBJ whole genome shotgun (WGS) entry which is preliminary data.</text>
</comment>
<organism evidence="2 3">
    <name type="scientific">Acinetobacter silvestris</name>
    <dbReference type="NCBI Taxonomy" id="1977882"/>
    <lineage>
        <taxon>Bacteria</taxon>
        <taxon>Pseudomonadati</taxon>
        <taxon>Pseudomonadota</taxon>
        <taxon>Gammaproteobacteria</taxon>
        <taxon>Moraxellales</taxon>
        <taxon>Moraxellaceae</taxon>
        <taxon>Acinetobacter</taxon>
    </lineage>
</organism>
<protein>
    <recommendedName>
        <fullName evidence="1">ABC-type transport auxiliary lipoprotein component domain-containing protein</fullName>
    </recommendedName>
</protein>
<evidence type="ECO:0000313" key="3">
    <source>
        <dbReference type="Proteomes" id="UP000242765"/>
    </source>
</evidence>
<sequence length="241" mass="26096">MLNKKSNTYFLRFFPRQTMGGCLLLSIFIGLTACSSSTPSNYYTLATTISPLASTNVRVIEVLPVGLPDRLNRASLVLQEISGKSNVLDNERWTSMLAFELRDGLSAGLQQKLGAVDRYNSGMTGGKVSYRVAVDFSRFDIVEQPSTNAVMGAIARDIEVAVAWTIKLDDPNQPLTQTNTQNHQLSCRMAFTNVVGTDGNKIQNIVSASRQSLNQVIDAVAASVLATEAKTTVKIQGVVCA</sequence>
<name>A0A1Y3CI42_9GAMM</name>
<dbReference type="STRING" id="1977882.B9T28_06080"/>
<dbReference type="PROSITE" id="PS51257">
    <property type="entry name" value="PROKAR_LIPOPROTEIN"/>
    <property type="match status" value="1"/>
</dbReference>
<dbReference type="InterPro" id="IPR005586">
    <property type="entry name" value="ABC_trans_aux"/>
</dbReference>
<keyword evidence="3" id="KW-1185">Reference proteome</keyword>
<feature type="domain" description="ABC-type transport auxiliary lipoprotein component" evidence="1">
    <location>
        <begin position="43"/>
        <end position="221"/>
    </location>
</feature>
<dbReference type="Proteomes" id="UP000242765">
    <property type="component" value="Unassembled WGS sequence"/>
</dbReference>
<dbReference type="Pfam" id="PF03886">
    <property type="entry name" value="ABC_trans_aux"/>
    <property type="match status" value="1"/>
</dbReference>
<accession>A0A1Y3CI42</accession>
<evidence type="ECO:0000313" key="2">
    <source>
        <dbReference type="EMBL" id="OTG65767.1"/>
    </source>
</evidence>
<dbReference type="RefSeq" id="WP_086203063.1">
    <property type="nucleotide sequence ID" value="NZ_NEGB01000003.1"/>
</dbReference>
<gene>
    <name evidence="2" type="ORF">B9T28_06080</name>
</gene>
<dbReference type="OrthoDB" id="5949767at2"/>
<evidence type="ECO:0000259" key="1">
    <source>
        <dbReference type="Pfam" id="PF03886"/>
    </source>
</evidence>
<dbReference type="Gene3D" id="3.40.50.10610">
    <property type="entry name" value="ABC-type transport auxiliary lipoprotein component"/>
    <property type="match status" value="1"/>
</dbReference>
<reference evidence="2 3" key="1">
    <citation type="submission" date="2017-04" db="EMBL/GenBank/DDBJ databases">
        <title>High diversity of culturable Acinetobacter species in natural soil and water ecosystems.</title>
        <authorList>
            <person name="Nemec A."/>
            <person name="Radolfova-Krizova L."/>
        </authorList>
    </citation>
    <scope>NUCLEOTIDE SEQUENCE [LARGE SCALE GENOMIC DNA]</scope>
    <source>
        <strain evidence="2 3">ANC 4999</strain>
    </source>
</reference>
<dbReference type="EMBL" id="NEGB01000003">
    <property type="protein sequence ID" value="OTG65767.1"/>
    <property type="molecule type" value="Genomic_DNA"/>
</dbReference>
<dbReference type="AlphaFoldDB" id="A0A1Y3CI42"/>
<proteinExistence type="predicted"/>